<feature type="region of interest" description="Disordered" evidence="2">
    <location>
        <begin position="894"/>
        <end position="927"/>
    </location>
</feature>
<dbReference type="PANTHER" id="PTHR23030:SF39">
    <property type="entry name" value="PROGRAMMED CELL DEATH 6-INTERACTING PROTEIN"/>
    <property type="match status" value="1"/>
</dbReference>
<evidence type="ECO:0000313" key="5">
    <source>
        <dbReference type="EMBL" id="CAJ0605860.1"/>
    </source>
</evidence>
<dbReference type="Pfam" id="PF03097">
    <property type="entry name" value="BRO1"/>
    <property type="match status" value="1"/>
</dbReference>
<name>A0AA36H843_CYLNA</name>
<dbReference type="InterPro" id="IPR038499">
    <property type="entry name" value="BRO1_sf"/>
</dbReference>
<keyword evidence="6" id="KW-1185">Reference proteome</keyword>
<dbReference type="SMART" id="SM01041">
    <property type="entry name" value="BRO1"/>
    <property type="match status" value="1"/>
</dbReference>
<dbReference type="PANTHER" id="PTHR23030">
    <property type="entry name" value="PCD6 INTERACTING PROTEIN-RELATED"/>
    <property type="match status" value="1"/>
</dbReference>
<feature type="transmembrane region" description="Helical" evidence="3">
    <location>
        <begin position="61"/>
        <end position="81"/>
    </location>
</feature>
<feature type="compositionally biased region" description="Polar residues" evidence="2">
    <location>
        <begin position="917"/>
        <end position="927"/>
    </location>
</feature>
<reference evidence="5" key="1">
    <citation type="submission" date="2023-07" db="EMBL/GenBank/DDBJ databases">
        <authorList>
            <consortium name="CYATHOMIX"/>
        </authorList>
    </citation>
    <scope>NUCLEOTIDE SEQUENCE</scope>
    <source>
        <strain evidence="5">N/A</strain>
    </source>
</reference>
<evidence type="ECO:0000313" key="6">
    <source>
        <dbReference type="Proteomes" id="UP001176961"/>
    </source>
</evidence>
<keyword evidence="3" id="KW-0812">Transmembrane</keyword>
<dbReference type="InterPro" id="IPR004328">
    <property type="entry name" value="BRO1_dom"/>
</dbReference>
<keyword evidence="3" id="KW-0472">Membrane</keyword>
<dbReference type="GO" id="GO:0005768">
    <property type="term" value="C:endosome"/>
    <property type="evidence" value="ECO:0007669"/>
    <property type="project" value="TreeGrafter"/>
</dbReference>
<dbReference type="CDD" id="cd09240">
    <property type="entry name" value="BRO1_Alix"/>
    <property type="match status" value="1"/>
</dbReference>
<evidence type="ECO:0000259" key="4">
    <source>
        <dbReference type="PROSITE" id="PS51180"/>
    </source>
</evidence>
<protein>
    <recommendedName>
        <fullName evidence="4">BRO1 domain-containing protein</fullName>
    </recommendedName>
</protein>
<dbReference type="EMBL" id="CATQJL010000316">
    <property type="protein sequence ID" value="CAJ0605860.1"/>
    <property type="molecule type" value="Genomic_DNA"/>
</dbReference>
<dbReference type="InterPro" id="IPR025304">
    <property type="entry name" value="ALIX_V_dom"/>
</dbReference>
<evidence type="ECO:0000256" key="3">
    <source>
        <dbReference type="SAM" id="Phobius"/>
    </source>
</evidence>
<sequence>MGDGLKITRGVLLNHFLHKLHLFLSMRNHSANIVRFLTQPNDTVIENSVYRQLLQIDPRQLLSAASLLLIFVVLMSQYSFLAVPLKSTSDVDLVKPLTTYIDTVFNTSDDNRAEVVEAVQELNKLRSKACCQPLDKHQSALDIVLRYYDQLVAIENKIIISATQNPVIFKWKDAFDKGSLFFSKASLSISDGSFERAAVLFNCGALMSNIAASQPLLTDEEMKTAAKLFQQSAGVFARLRDTVLGMVHQDPTPDLLPDTLAALSAIMLAQAQEAIYIKAYKDKMKPSALVKISAQVGEFYQDAQKAMSRDAVKGLWEKEWSHIVSGKALGFQAIAQMHQADINAENREMGEQLSRLGEAVRLSEMAAKYLPPGSLAEQFNALSKSYTAAKKDNDFIYHERIADFRSLPPLPKAALAKALPVTYPMSPRFKDMFASVVPVQVHNAMQSYESRKAELVNIETGRLREHTQLMNGILASLNLPAALDDATSMDTLPESIKQKSAKVKQSGGLNELTRLFSELPTLYKRNEEILEETNRMLNEEKESDDNLRRQFGTKWTRMSSEQLTGPLVQEIGKYRGILHTASNADKMVKDKFEANKPAIEMLSKNEVELRSSIPSQSQHATEGTTEAVEKLKALMNQVQELKVQREKLEKEFKDVRSDIANDLLKALAESQILNEEQISKEKIQQIYGPLKEKVEASIKQQEHMMAEVQTWNTRFTGDRSGSGTGVERERVLKMLAAGHDAFLELKGNLEEGTKFYNDLTPILVRLQQKVSDFVFARQTEKEDLMRQMQQNIVSGGGSGGNATPATPAAPPPRPPPPRTQVEAPVPPPRTQQSLQAPGTPTSAPGMTPTPSQQMMHPGYFQQPVPYGQPQPNLFYQPQYNPNFANPYPTFPGAFPNYQQVYGQFPPSPQPQNPFASGYNTPQPQQHQ</sequence>
<dbReference type="PROSITE" id="PS51180">
    <property type="entry name" value="BRO1"/>
    <property type="match status" value="1"/>
</dbReference>
<dbReference type="Gene3D" id="1.20.140.50">
    <property type="entry name" value="alix/aip1 like domains"/>
    <property type="match status" value="1"/>
</dbReference>
<comment type="caution">
    <text evidence="5">The sequence shown here is derived from an EMBL/GenBank/DDBJ whole genome shotgun (WGS) entry which is preliminary data.</text>
</comment>
<evidence type="ECO:0000256" key="1">
    <source>
        <dbReference type="SAM" id="Coils"/>
    </source>
</evidence>
<feature type="coiled-coil region" evidence="1">
    <location>
        <begin position="523"/>
        <end position="550"/>
    </location>
</feature>
<dbReference type="Gene3D" id="1.20.120.560">
    <property type="entry name" value="alix/aip1 in complex with the ypdl late domain"/>
    <property type="match status" value="1"/>
</dbReference>
<dbReference type="GO" id="GO:0000281">
    <property type="term" value="P:mitotic cytokinesis"/>
    <property type="evidence" value="ECO:0007669"/>
    <property type="project" value="TreeGrafter"/>
</dbReference>
<organism evidence="5 6">
    <name type="scientific">Cylicocyclus nassatus</name>
    <name type="common">Nematode worm</name>
    <dbReference type="NCBI Taxonomy" id="53992"/>
    <lineage>
        <taxon>Eukaryota</taxon>
        <taxon>Metazoa</taxon>
        <taxon>Ecdysozoa</taxon>
        <taxon>Nematoda</taxon>
        <taxon>Chromadorea</taxon>
        <taxon>Rhabditida</taxon>
        <taxon>Rhabditina</taxon>
        <taxon>Rhabditomorpha</taxon>
        <taxon>Strongyloidea</taxon>
        <taxon>Strongylidae</taxon>
        <taxon>Cylicocyclus</taxon>
    </lineage>
</organism>
<feature type="region of interest" description="Disordered" evidence="2">
    <location>
        <begin position="791"/>
        <end position="867"/>
    </location>
</feature>
<proteinExistence type="predicted"/>
<gene>
    <name evidence="5" type="ORF">CYNAS_LOCUS17843</name>
</gene>
<feature type="compositionally biased region" description="Pro residues" evidence="2">
    <location>
        <begin position="807"/>
        <end position="829"/>
    </location>
</feature>
<dbReference type="Proteomes" id="UP001176961">
    <property type="component" value="Unassembled WGS sequence"/>
</dbReference>
<accession>A0AA36H843</accession>
<evidence type="ECO:0000256" key="2">
    <source>
        <dbReference type="SAM" id="MobiDB-lite"/>
    </source>
</evidence>
<feature type="domain" description="BRO1" evidence="4">
    <location>
        <begin position="79"/>
        <end position="474"/>
    </location>
</feature>
<feature type="coiled-coil region" evidence="1">
    <location>
        <begin position="624"/>
        <end position="658"/>
    </location>
</feature>
<dbReference type="AlphaFoldDB" id="A0AA36H843"/>
<keyword evidence="3" id="KW-1133">Transmembrane helix</keyword>
<dbReference type="FunFam" id="1.25.40.280:FF:000001">
    <property type="entry name" value="programmed cell death 6-interacting protein-like isoform X1"/>
    <property type="match status" value="1"/>
</dbReference>
<feature type="compositionally biased region" description="Polar residues" evidence="2">
    <location>
        <begin position="830"/>
        <end position="854"/>
    </location>
</feature>
<dbReference type="Gene3D" id="1.25.40.280">
    <property type="entry name" value="alix/aip1 like domains"/>
    <property type="match status" value="1"/>
</dbReference>
<keyword evidence="1" id="KW-0175">Coiled coil</keyword>
<dbReference type="Pfam" id="PF13949">
    <property type="entry name" value="ALIX_LYPXL_bnd"/>
    <property type="match status" value="1"/>
</dbReference>